<feature type="compositionally biased region" description="Low complexity" evidence="7">
    <location>
        <begin position="16"/>
        <end position="26"/>
    </location>
</feature>
<dbReference type="InterPro" id="IPR035958">
    <property type="entry name" value="SecB-like_sf"/>
</dbReference>
<evidence type="ECO:0000256" key="6">
    <source>
        <dbReference type="HAMAP-Rule" id="MF_00821"/>
    </source>
</evidence>
<evidence type="ECO:0000256" key="4">
    <source>
        <dbReference type="ARBA" id="ARBA00023010"/>
    </source>
</evidence>
<dbReference type="GO" id="GO:0051262">
    <property type="term" value="P:protein tetramerization"/>
    <property type="evidence" value="ECO:0007669"/>
    <property type="project" value="InterPro"/>
</dbReference>
<evidence type="ECO:0000313" key="9">
    <source>
        <dbReference type="Proteomes" id="UP000661507"/>
    </source>
</evidence>
<protein>
    <recommendedName>
        <fullName evidence="6">Protein-export protein SecB</fullName>
    </recommendedName>
</protein>
<dbReference type="PANTHER" id="PTHR36918">
    <property type="match status" value="1"/>
</dbReference>
<keyword evidence="6" id="KW-0963">Cytoplasm</keyword>
<comment type="subunit">
    <text evidence="6">Homotetramer, a dimer of dimers. One homotetramer interacts with 1 SecA dimer.</text>
</comment>
<dbReference type="GO" id="GO:0005737">
    <property type="term" value="C:cytoplasm"/>
    <property type="evidence" value="ECO:0007669"/>
    <property type="project" value="UniProtKB-SubCell"/>
</dbReference>
<dbReference type="SUPFAM" id="SSF54611">
    <property type="entry name" value="SecB-like"/>
    <property type="match status" value="1"/>
</dbReference>
<comment type="similarity">
    <text evidence="1 6">Belongs to the SecB family.</text>
</comment>
<reference evidence="8" key="2">
    <citation type="submission" date="2020-09" db="EMBL/GenBank/DDBJ databases">
        <authorList>
            <person name="Sun Q."/>
            <person name="Zhou Y."/>
        </authorList>
    </citation>
    <scope>NUCLEOTIDE SEQUENCE</scope>
    <source>
        <strain evidence="8">CGMCC 1.3617</strain>
    </source>
</reference>
<keyword evidence="4 6" id="KW-0811">Translocation</keyword>
<evidence type="ECO:0000256" key="7">
    <source>
        <dbReference type="SAM" id="MobiDB-lite"/>
    </source>
</evidence>
<dbReference type="PANTHER" id="PTHR36918:SF1">
    <property type="entry name" value="PROTEIN-EXPORT PROTEIN SECB"/>
    <property type="match status" value="1"/>
</dbReference>
<comment type="function">
    <text evidence="6">One of the proteins required for the normal export of preproteins out of the cell cytoplasm. It is a molecular chaperone that binds to a subset of precursor proteins, maintaining them in a translocation-competent state. It also specifically binds to its receptor SecA.</text>
</comment>
<gene>
    <name evidence="6 8" type="primary">secB</name>
    <name evidence="8" type="ORF">GCM10011320_37660</name>
</gene>
<dbReference type="PRINTS" id="PR01594">
    <property type="entry name" value="SECBCHAPRONE"/>
</dbReference>
<dbReference type="AlphaFoldDB" id="A0A917NSZ4"/>
<dbReference type="GO" id="GO:0006457">
    <property type="term" value="P:protein folding"/>
    <property type="evidence" value="ECO:0007669"/>
    <property type="project" value="UniProtKB-UniRule"/>
</dbReference>
<feature type="region of interest" description="Disordered" evidence="7">
    <location>
        <begin position="13"/>
        <end position="54"/>
    </location>
</feature>
<dbReference type="InterPro" id="IPR003708">
    <property type="entry name" value="SecB"/>
</dbReference>
<comment type="subcellular location">
    <subcellularLocation>
        <location evidence="6">Cytoplasm</location>
    </subcellularLocation>
</comment>
<organism evidence="8 9">
    <name type="scientific">Neoroseomonas lacus</name>
    <dbReference type="NCBI Taxonomy" id="287609"/>
    <lineage>
        <taxon>Bacteria</taxon>
        <taxon>Pseudomonadati</taxon>
        <taxon>Pseudomonadota</taxon>
        <taxon>Alphaproteobacteria</taxon>
        <taxon>Acetobacterales</taxon>
        <taxon>Acetobacteraceae</taxon>
        <taxon>Neoroseomonas</taxon>
    </lineage>
</organism>
<dbReference type="EMBL" id="BMKW01000009">
    <property type="protein sequence ID" value="GGJ26678.1"/>
    <property type="molecule type" value="Genomic_DNA"/>
</dbReference>
<dbReference type="NCBIfam" id="TIGR00809">
    <property type="entry name" value="secB"/>
    <property type="match status" value="1"/>
</dbReference>
<keyword evidence="2 6" id="KW-0813">Transport</keyword>
<proteinExistence type="inferred from homology"/>
<evidence type="ECO:0000256" key="1">
    <source>
        <dbReference type="ARBA" id="ARBA00009990"/>
    </source>
</evidence>
<accession>A0A917NSZ4</accession>
<comment type="caution">
    <text evidence="8">The sequence shown here is derived from an EMBL/GenBank/DDBJ whole genome shotgun (WGS) entry which is preliminary data.</text>
</comment>
<evidence type="ECO:0000256" key="3">
    <source>
        <dbReference type="ARBA" id="ARBA00022927"/>
    </source>
</evidence>
<dbReference type="NCBIfam" id="NF004392">
    <property type="entry name" value="PRK05751.1-3"/>
    <property type="match status" value="1"/>
</dbReference>
<dbReference type="GO" id="GO:0015031">
    <property type="term" value="P:protein transport"/>
    <property type="evidence" value="ECO:0007669"/>
    <property type="project" value="UniProtKB-UniRule"/>
</dbReference>
<dbReference type="HAMAP" id="MF_00821">
    <property type="entry name" value="SecB"/>
    <property type="match status" value="1"/>
</dbReference>
<name>A0A917NSZ4_9PROT</name>
<keyword evidence="9" id="KW-1185">Reference proteome</keyword>
<sequence>MVREMICIRLPPPAPRANRAATLPARPGAPDPRGPDMSDQPIPPNGANGSANPATGPVVLNLQFTKDLSFEVPGAPEIYLSMRDAPRIDIALDVQARRLQEGQETYEISLQIRCDAKTAEDKTAFIAELVYCGIFTLNGVPQEMLEPVLLVECPRLLFPFARNILADVTRDGGFPPVLLAPIDFVQLWQSRRGQGSAMPVANA</sequence>
<keyword evidence="5 6" id="KW-0143">Chaperone</keyword>
<evidence type="ECO:0000256" key="5">
    <source>
        <dbReference type="ARBA" id="ARBA00023186"/>
    </source>
</evidence>
<keyword evidence="3 6" id="KW-0653">Protein transport</keyword>
<dbReference type="Gene3D" id="3.10.420.10">
    <property type="entry name" value="SecB-like"/>
    <property type="match status" value="1"/>
</dbReference>
<reference evidence="8" key="1">
    <citation type="journal article" date="2014" name="Int. J. Syst. Evol. Microbiol.">
        <title>Complete genome sequence of Corynebacterium casei LMG S-19264T (=DSM 44701T), isolated from a smear-ripened cheese.</title>
        <authorList>
            <consortium name="US DOE Joint Genome Institute (JGI-PGF)"/>
            <person name="Walter F."/>
            <person name="Albersmeier A."/>
            <person name="Kalinowski J."/>
            <person name="Ruckert C."/>
        </authorList>
    </citation>
    <scope>NUCLEOTIDE SEQUENCE</scope>
    <source>
        <strain evidence="8">CGMCC 1.3617</strain>
    </source>
</reference>
<dbReference type="GO" id="GO:0051082">
    <property type="term" value="F:unfolded protein binding"/>
    <property type="evidence" value="ECO:0007669"/>
    <property type="project" value="InterPro"/>
</dbReference>
<dbReference type="Pfam" id="PF02556">
    <property type="entry name" value="SecB"/>
    <property type="match status" value="1"/>
</dbReference>
<dbReference type="Proteomes" id="UP000661507">
    <property type="component" value="Unassembled WGS sequence"/>
</dbReference>
<evidence type="ECO:0000313" key="8">
    <source>
        <dbReference type="EMBL" id="GGJ26678.1"/>
    </source>
</evidence>
<evidence type="ECO:0000256" key="2">
    <source>
        <dbReference type="ARBA" id="ARBA00022448"/>
    </source>
</evidence>